<keyword evidence="17" id="KW-1185">Reference proteome</keyword>
<dbReference type="InterPro" id="IPR006295">
    <property type="entry name" value="DNA_primase_DnaG"/>
</dbReference>
<feature type="domain" description="Toprim" evidence="15">
    <location>
        <begin position="265"/>
        <end position="348"/>
    </location>
</feature>
<evidence type="ECO:0000256" key="11">
    <source>
        <dbReference type="ARBA" id="ARBA00023163"/>
    </source>
</evidence>
<comment type="subunit">
    <text evidence="12">Monomer. Interacts with DnaB.</text>
</comment>
<dbReference type="InterPro" id="IPR037068">
    <property type="entry name" value="DNA_primase_core_N_sf"/>
</dbReference>
<dbReference type="HOGENOM" id="CLU_013501_3_1_3"/>
<dbReference type="InterPro" id="IPR019475">
    <property type="entry name" value="DNA_primase_DnaB-bd"/>
</dbReference>
<comment type="domain">
    <text evidence="12">Contains an N-terminal zinc-binding domain, a central core domain that contains the primase activity, and a C-terminal DnaB-binding domain.</text>
</comment>
<organism evidence="16 17">
    <name type="scientific">Cyanobacterium stanieri (strain ATCC 29140 / PCC 7202)</name>
    <dbReference type="NCBI Taxonomy" id="292563"/>
    <lineage>
        <taxon>Bacteria</taxon>
        <taxon>Bacillati</taxon>
        <taxon>Cyanobacteriota</taxon>
        <taxon>Cyanophyceae</taxon>
        <taxon>Oscillatoriophycideae</taxon>
        <taxon>Chroococcales</taxon>
        <taxon>Geminocystaceae</taxon>
        <taxon>Cyanobacterium</taxon>
    </lineage>
</organism>
<dbReference type="PANTHER" id="PTHR30313:SF2">
    <property type="entry name" value="DNA PRIMASE"/>
    <property type="match status" value="1"/>
</dbReference>
<dbReference type="InterPro" id="IPR002694">
    <property type="entry name" value="Znf_CHC2"/>
</dbReference>
<comment type="catalytic activity">
    <reaction evidence="12">
        <text>ssDNA + n NTP = ssDNA/pppN(pN)n-1 hybrid + (n-1) diphosphate.</text>
        <dbReference type="EC" id="2.7.7.101"/>
    </reaction>
</comment>
<dbReference type="PATRIC" id="fig|292563.3.peg.369"/>
<dbReference type="InterPro" id="IPR050219">
    <property type="entry name" value="DnaG_primase"/>
</dbReference>
<evidence type="ECO:0000313" key="17">
    <source>
        <dbReference type="Proteomes" id="UP000010483"/>
    </source>
</evidence>
<evidence type="ECO:0000256" key="12">
    <source>
        <dbReference type="HAMAP-Rule" id="MF_00974"/>
    </source>
</evidence>
<keyword evidence="9" id="KW-0460">Magnesium</keyword>
<accession>K9YJQ8</accession>
<dbReference type="SUPFAM" id="SSF57783">
    <property type="entry name" value="Zinc beta-ribbon"/>
    <property type="match status" value="1"/>
</dbReference>
<dbReference type="InterPro" id="IPR013264">
    <property type="entry name" value="DNAG_N"/>
</dbReference>
<keyword evidence="11 12" id="KW-0804">Transcription</keyword>
<evidence type="ECO:0000256" key="13">
    <source>
        <dbReference type="PIRNR" id="PIRNR002811"/>
    </source>
</evidence>
<keyword evidence="8 12" id="KW-0862">Zinc</keyword>
<dbReference type="InterPro" id="IPR036977">
    <property type="entry name" value="DNA_primase_Znf_CHC2"/>
</dbReference>
<dbReference type="InterPro" id="IPR034151">
    <property type="entry name" value="TOPRIM_DnaG_bac"/>
</dbReference>
<proteinExistence type="inferred from homology"/>
<dbReference type="Pfam" id="PF13155">
    <property type="entry name" value="Toprim_2"/>
    <property type="match status" value="1"/>
</dbReference>
<dbReference type="eggNOG" id="COG0358">
    <property type="taxonomic scope" value="Bacteria"/>
</dbReference>
<dbReference type="SUPFAM" id="SSF56731">
    <property type="entry name" value="DNA primase core"/>
    <property type="match status" value="1"/>
</dbReference>
<evidence type="ECO:0000256" key="8">
    <source>
        <dbReference type="ARBA" id="ARBA00022833"/>
    </source>
</evidence>
<dbReference type="PROSITE" id="PS50880">
    <property type="entry name" value="TOPRIM"/>
    <property type="match status" value="1"/>
</dbReference>
<evidence type="ECO:0000256" key="10">
    <source>
        <dbReference type="ARBA" id="ARBA00023125"/>
    </source>
</evidence>
<evidence type="ECO:0000313" key="16">
    <source>
        <dbReference type="EMBL" id="AFZ46333.1"/>
    </source>
</evidence>
<keyword evidence="4 12" id="KW-0548">Nucleotidyltransferase</keyword>
<keyword evidence="5 12" id="KW-0235">DNA replication</keyword>
<dbReference type="Proteomes" id="UP000010483">
    <property type="component" value="Chromosome"/>
</dbReference>
<comment type="cofactor">
    <cofactor evidence="12 13 14">
        <name>Zn(2+)</name>
        <dbReference type="ChEBI" id="CHEBI:29105"/>
    </cofactor>
    <text evidence="12 13 14">Binds 1 zinc ion per monomer.</text>
</comment>
<gene>
    <name evidence="12" type="primary">dnaG</name>
    <name evidence="16" type="ordered locus">Cyast_0353</name>
</gene>
<dbReference type="PANTHER" id="PTHR30313">
    <property type="entry name" value="DNA PRIMASE"/>
    <property type="match status" value="1"/>
</dbReference>
<keyword evidence="7 12" id="KW-0863">Zinc-finger</keyword>
<evidence type="ECO:0000256" key="6">
    <source>
        <dbReference type="ARBA" id="ARBA00022723"/>
    </source>
</evidence>
<comment type="function">
    <text evidence="12 13">RNA polymerase that catalyzes the synthesis of short RNA molecules used as primers for DNA polymerase during DNA replication.</text>
</comment>
<dbReference type="SMART" id="SM00400">
    <property type="entry name" value="ZnF_CHCC"/>
    <property type="match status" value="1"/>
</dbReference>
<dbReference type="GO" id="GO:0005737">
    <property type="term" value="C:cytoplasm"/>
    <property type="evidence" value="ECO:0007669"/>
    <property type="project" value="TreeGrafter"/>
</dbReference>
<dbReference type="GO" id="GO:0006269">
    <property type="term" value="P:DNA replication, synthesis of primer"/>
    <property type="evidence" value="ECO:0007669"/>
    <property type="project" value="UniProtKB-UniRule"/>
</dbReference>
<dbReference type="GO" id="GO:1990077">
    <property type="term" value="C:primosome complex"/>
    <property type="evidence" value="ECO:0007669"/>
    <property type="project" value="UniProtKB-KW"/>
</dbReference>
<dbReference type="FunFam" id="3.90.580.10:FF:000001">
    <property type="entry name" value="DNA primase"/>
    <property type="match status" value="1"/>
</dbReference>
<comment type="similarity">
    <text evidence="12 13">Belongs to the DnaG primase family.</text>
</comment>
<evidence type="ECO:0000256" key="7">
    <source>
        <dbReference type="ARBA" id="ARBA00022771"/>
    </source>
</evidence>
<reference evidence="17" key="1">
    <citation type="journal article" date="2013" name="Proc. Natl. Acad. Sci. U.S.A.">
        <title>Improving the coverage of the cyanobacterial phylum using diversity-driven genome sequencing.</title>
        <authorList>
            <person name="Shih P.M."/>
            <person name="Wu D."/>
            <person name="Latifi A."/>
            <person name="Axen S.D."/>
            <person name="Fewer D.P."/>
            <person name="Talla E."/>
            <person name="Calteau A."/>
            <person name="Cai F."/>
            <person name="Tandeau de Marsac N."/>
            <person name="Rippka R."/>
            <person name="Herdman M."/>
            <person name="Sivonen K."/>
            <person name="Coursin T."/>
            <person name="Laurent T."/>
            <person name="Goodwin L."/>
            <person name="Nolan M."/>
            <person name="Davenport K.W."/>
            <person name="Han C.S."/>
            <person name="Rubin E.M."/>
            <person name="Eisen J.A."/>
            <person name="Woyke T."/>
            <person name="Gugger M."/>
            <person name="Kerfeld C.A."/>
        </authorList>
    </citation>
    <scope>NUCLEOTIDE SEQUENCE [LARGE SCALE GENOMIC DNA]</scope>
    <source>
        <strain evidence="17">ATCC 29140 / PCC 7202</strain>
    </source>
</reference>
<dbReference type="EC" id="2.7.7.101" evidence="12"/>
<keyword evidence="2 12" id="KW-0639">Primosome</keyword>
<sequence length="642" mass="74394">MEKISLHPDTINEVKEKIDLVEIVSDYVVLQKKGREFSGLCPFHDEKSPSFTVSPTKQLYYCFGCGAGGGAIKFLMDINKQSFKEVVLNLAHRYQIPVKSLAPEQQKEIQKQISLREQLYEILAVACNFYQHSLRQKEGEEALQYLIENRELSEETIQEFKLGYAPNNWETLYNYLVEIKNYPVMLVAQAGLIKERNKGDGYIDYFRNRLMIPIMDKEGRVIAFGARSLDDSLPKYLNSPDTELFSKSRTLFALDKAKKTIVKEDKAIVVEGYFDAIALHRYNIKNAVAVLGTALTESHVKLLSRYTESKEIIVNFDADKAGLKATERAIKEVENLIYAGQMKLKVVNIPDGKDADEFLATGKEATEKYLTLMENAPLWLDWQIQQIVNTRNLQESADFELAFQSIVRLLKKISKDSTKDYYLSACAELLSRGRSKFNNLNSQEFKKIYQSLQTATKTYNQNKKSRNVSSYLSKTSENIKIEEAEFLILLIYIHTPRYREEIVDLLDQKDLVFTHKPYRFLWQQIHSLNIEQLEQDTNNNLLLMLQENMHIPPDMSTTLNPILYPTENISQRLFAPEANVQSAIASLESIKLEKYKQYCQQQIPQLEKENDLQKIHHFYQEIIITEKQLQELKNMRFQTTEI</sequence>
<dbReference type="InterPro" id="IPR006171">
    <property type="entry name" value="TOPRIM_dom"/>
</dbReference>
<keyword evidence="6 12" id="KW-0479">Metal-binding</keyword>
<dbReference type="NCBIfam" id="TIGR01391">
    <property type="entry name" value="dnaG"/>
    <property type="match status" value="1"/>
</dbReference>
<dbReference type="GO" id="GO:0000428">
    <property type="term" value="C:DNA-directed RNA polymerase complex"/>
    <property type="evidence" value="ECO:0007669"/>
    <property type="project" value="UniProtKB-KW"/>
</dbReference>
<dbReference type="GO" id="GO:0008270">
    <property type="term" value="F:zinc ion binding"/>
    <property type="evidence" value="ECO:0007669"/>
    <property type="project" value="UniProtKB-UniRule"/>
</dbReference>
<dbReference type="FunFam" id="3.90.980.10:FF:000001">
    <property type="entry name" value="DNA primase"/>
    <property type="match status" value="1"/>
</dbReference>
<dbReference type="Pfam" id="PF01807">
    <property type="entry name" value="Zn_ribbon_DnaG"/>
    <property type="match status" value="1"/>
</dbReference>
<evidence type="ECO:0000256" key="5">
    <source>
        <dbReference type="ARBA" id="ARBA00022705"/>
    </source>
</evidence>
<dbReference type="Pfam" id="PF10410">
    <property type="entry name" value="DnaB_bind"/>
    <property type="match status" value="1"/>
</dbReference>
<evidence type="ECO:0000259" key="15">
    <source>
        <dbReference type="PROSITE" id="PS50880"/>
    </source>
</evidence>
<dbReference type="PIRSF" id="PIRSF002811">
    <property type="entry name" value="DnaG"/>
    <property type="match status" value="1"/>
</dbReference>
<dbReference type="EMBL" id="CP003940">
    <property type="protein sequence ID" value="AFZ46333.1"/>
    <property type="molecule type" value="Genomic_DNA"/>
</dbReference>
<dbReference type="GO" id="GO:0003677">
    <property type="term" value="F:DNA binding"/>
    <property type="evidence" value="ECO:0007669"/>
    <property type="project" value="UniProtKB-KW"/>
</dbReference>
<dbReference type="AlphaFoldDB" id="K9YJQ8"/>
<dbReference type="Pfam" id="PF08275">
    <property type="entry name" value="DNAG_N"/>
    <property type="match status" value="1"/>
</dbReference>
<protein>
    <recommendedName>
        <fullName evidence="12 13">DNA primase</fullName>
        <ecNumber evidence="12">2.7.7.101</ecNumber>
    </recommendedName>
</protein>
<name>K9YJQ8_CYASC</name>
<evidence type="ECO:0000256" key="2">
    <source>
        <dbReference type="ARBA" id="ARBA00022515"/>
    </source>
</evidence>
<evidence type="ECO:0000256" key="9">
    <source>
        <dbReference type="ARBA" id="ARBA00022842"/>
    </source>
</evidence>
<dbReference type="Gene3D" id="3.90.580.10">
    <property type="entry name" value="Zinc finger, CHC2-type domain"/>
    <property type="match status" value="1"/>
</dbReference>
<evidence type="ECO:0000256" key="14">
    <source>
        <dbReference type="PIRSR" id="PIRSR002811-1"/>
    </source>
</evidence>
<dbReference type="SMART" id="SM00493">
    <property type="entry name" value="TOPRIM"/>
    <property type="match status" value="1"/>
</dbReference>
<keyword evidence="3 12" id="KW-0808">Transferase</keyword>
<dbReference type="Gene3D" id="3.40.1360.10">
    <property type="match status" value="1"/>
</dbReference>
<dbReference type="InterPro" id="IPR030846">
    <property type="entry name" value="DnaG_bac"/>
</dbReference>
<feature type="zinc finger region" description="CHC2-type" evidence="12 14">
    <location>
        <begin position="41"/>
        <end position="65"/>
    </location>
</feature>
<dbReference type="KEGG" id="csn:Cyast_0353"/>
<keyword evidence="10 12" id="KW-0238">DNA-binding</keyword>
<dbReference type="CDD" id="cd03364">
    <property type="entry name" value="TOPRIM_DnaG_primases"/>
    <property type="match status" value="1"/>
</dbReference>
<dbReference type="HAMAP" id="MF_00974">
    <property type="entry name" value="DNA_primase_DnaG"/>
    <property type="match status" value="1"/>
</dbReference>
<evidence type="ECO:0000256" key="3">
    <source>
        <dbReference type="ARBA" id="ARBA00022679"/>
    </source>
</evidence>
<keyword evidence="1 12" id="KW-0240">DNA-directed RNA polymerase</keyword>
<evidence type="ECO:0000256" key="1">
    <source>
        <dbReference type="ARBA" id="ARBA00022478"/>
    </source>
</evidence>
<dbReference type="STRING" id="292563.Cyast_0353"/>
<dbReference type="Gene3D" id="3.90.980.10">
    <property type="entry name" value="DNA primase, catalytic core, N-terminal domain"/>
    <property type="match status" value="1"/>
</dbReference>
<dbReference type="GO" id="GO:0003899">
    <property type="term" value="F:DNA-directed RNA polymerase activity"/>
    <property type="evidence" value="ECO:0007669"/>
    <property type="project" value="UniProtKB-UniRule"/>
</dbReference>
<dbReference type="FunFam" id="3.40.1360.10:FF:000002">
    <property type="entry name" value="DNA primase"/>
    <property type="match status" value="1"/>
</dbReference>
<evidence type="ECO:0000256" key="4">
    <source>
        <dbReference type="ARBA" id="ARBA00022695"/>
    </source>
</evidence>